<organism evidence="2 3">
    <name type="scientific">Extremus antarcticus</name>
    <dbReference type="NCBI Taxonomy" id="702011"/>
    <lineage>
        <taxon>Eukaryota</taxon>
        <taxon>Fungi</taxon>
        <taxon>Dikarya</taxon>
        <taxon>Ascomycota</taxon>
        <taxon>Pezizomycotina</taxon>
        <taxon>Dothideomycetes</taxon>
        <taxon>Dothideomycetidae</taxon>
        <taxon>Mycosphaerellales</taxon>
        <taxon>Extremaceae</taxon>
        <taxon>Extremus</taxon>
    </lineage>
</organism>
<name>A0AAJ0G4E1_9PEZI</name>
<evidence type="ECO:0000313" key="2">
    <source>
        <dbReference type="EMBL" id="KAK3046984.1"/>
    </source>
</evidence>
<keyword evidence="1" id="KW-0812">Transmembrane</keyword>
<dbReference type="EMBL" id="JAWDJX010000072">
    <property type="protein sequence ID" value="KAK3046984.1"/>
    <property type="molecule type" value="Genomic_DNA"/>
</dbReference>
<protein>
    <submittedName>
        <fullName evidence="2">Uncharacterized protein</fullName>
    </submittedName>
</protein>
<keyword evidence="1" id="KW-1133">Transmembrane helix</keyword>
<feature type="transmembrane region" description="Helical" evidence="1">
    <location>
        <begin position="20"/>
        <end position="42"/>
    </location>
</feature>
<keyword evidence="1" id="KW-0472">Membrane</keyword>
<evidence type="ECO:0000313" key="3">
    <source>
        <dbReference type="Proteomes" id="UP001271007"/>
    </source>
</evidence>
<dbReference type="Proteomes" id="UP001271007">
    <property type="component" value="Unassembled WGS sequence"/>
</dbReference>
<evidence type="ECO:0000256" key="1">
    <source>
        <dbReference type="SAM" id="Phobius"/>
    </source>
</evidence>
<proteinExistence type="predicted"/>
<keyword evidence="3" id="KW-1185">Reference proteome</keyword>
<gene>
    <name evidence="2" type="ORF">LTR09_011587</name>
</gene>
<reference evidence="2" key="1">
    <citation type="submission" date="2023-04" db="EMBL/GenBank/DDBJ databases">
        <title>Black Yeasts Isolated from many extreme environments.</title>
        <authorList>
            <person name="Coleine C."/>
            <person name="Stajich J.E."/>
            <person name="Selbmann L."/>
        </authorList>
    </citation>
    <scope>NUCLEOTIDE SEQUENCE</scope>
    <source>
        <strain evidence="2">CCFEE 5312</strain>
    </source>
</reference>
<accession>A0AAJ0G4E1</accession>
<comment type="caution">
    <text evidence="2">The sequence shown here is derived from an EMBL/GenBank/DDBJ whole genome shotgun (WGS) entry which is preliminary data.</text>
</comment>
<sequence>MYTGLWSLFFYSRVLFVPNEIYNTTIVGVTIALYVVVFEGLVTASFQVLRHIEDYNHDSVNARMEAVAGMLLVLRTRIPRPSSDMIEATVDMQVVEWIAVLRHFLEHPSPKAIKIIRSLLPTLRKRFKYSQHFKHDWLIIYRVLDNEKMRARYLDKDDSLLEDLRVQCSLKDLPVQILDWSVPAWILEKRAAKVEGSQPRDESAIIADTLDSLRPASSCAKGEGCQNPEGM</sequence>
<dbReference type="AlphaFoldDB" id="A0AAJ0G4E1"/>